<dbReference type="InterPro" id="IPR002293">
    <property type="entry name" value="AA/rel_permease1"/>
</dbReference>
<evidence type="ECO:0000256" key="5">
    <source>
        <dbReference type="ARBA" id="ARBA00023136"/>
    </source>
</evidence>
<reference evidence="7 8" key="1">
    <citation type="submission" date="2016-12" db="EMBL/GenBank/DDBJ databases">
        <authorList>
            <person name="Song W.-J."/>
            <person name="Kurnit D.M."/>
        </authorList>
    </citation>
    <scope>NUCLEOTIDE SEQUENCE [LARGE SCALE GENOMIC DNA]</scope>
    <source>
        <strain evidence="7 8">STM7296</strain>
    </source>
</reference>
<dbReference type="OrthoDB" id="9762947at2"/>
<feature type="transmembrane region" description="Helical" evidence="6">
    <location>
        <begin position="353"/>
        <end position="372"/>
    </location>
</feature>
<dbReference type="Proteomes" id="UP000187012">
    <property type="component" value="Unassembled WGS sequence"/>
</dbReference>
<dbReference type="PANTHER" id="PTHR42770">
    <property type="entry name" value="AMINO ACID TRANSPORTER-RELATED"/>
    <property type="match status" value="1"/>
</dbReference>
<feature type="transmembrane region" description="Helical" evidence="6">
    <location>
        <begin position="187"/>
        <end position="207"/>
    </location>
</feature>
<accession>A0A1N7S240</accession>
<dbReference type="EMBL" id="CYGX02000031">
    <property type="protein sequence ID" value="SIT41441.1"/>
    <property type="molecule type" value="Genomic_DNA"/>
</dbReference>
<evidence type="ECO:0000256" key="3">
    <source>
        <dbReference type="ARBA" id="ARBA00022692"/>
    </source>
</evidence>
<gene>
    <name evidence="7" type="ORF">BN2475_310033</name>
</gene>
<sequence>MNAIPEDFAGEPEGSLQRKISWTGAFWVASGVPALVLFSIGSIAATVGKLSWAVWIISIGLGFIQSFSYAEIAGLFPHKSGGASVYGAIAWVRYSKLFAPLSVWCNWFAWSPVLAIGSGLAAGYLLSILFPADSAINTWQITLVSLDWLRSGLSLRINATFILGAAILLITFAIQHRGIMNAARIQTILGVAALIPLILVGTVPLFTGEVPWHNLFPLVPFAKDGAGQIIDGTWGRAGVTLMAGGLFVAAWSTYGFETAVCYTREFRDPKVDTFKAILYSGLLCIFVFTVVPLSFQGVLGLGHLVTPEVKDAAGNVVTPAVYSGMLSPDIYSGMGVAKAMAPMIQGGLLVERVLVVMLVLALVLAIMTSMAGSSRTLYQASVDGWLPKYLSHVNEHGAPTRAMWTDLCFNLILLMMSDYVFVLAMSNVGYIIFNFLNLNAAWIHRLDRADWHRPFRAPNWLIVLGTLFSFVNLALLGMGADTWGAGTLKSGLFFAALIIPVFLFRHYITDKGHFPETMKEDMELAGSGSVVKRAGILPYLTVAAGIAVIAVTHSLAIY</sequence>
<feature type="transmembrane region" description="Helical" evidence="6">
    <location>
        <begin position="459"/>
        <end position="478"/>
    </location>
</feature>
<dbReference type="Pfam" id="PF13520">
    <property type="entry name" value="AA_permease_2"/>
    <property type="match status" value="1"/>
</dbReference>
<keyword evidence="5 6" id="KW-0472">Membrane</keyword>
<dbReference type="RefSeq" id="WP_094780277.1">
    <property type="nucleotide sequence ID" value="NZ_CYGX02000031.1"/>
</dbReference>
<feature type="transmembrane region" description="Helical" evidence="6">
    <location>
        <begin position="319"/>
        <end position="341"/>
    </location>
</feature>
<evidence type="ECO:0000256" key="2">
    <source>
        <dbReference type="ARBA" id="ARBA00022475"/>
    </source>
</evidence>
<feature type="transmembrane region" description="Helical" evidence="6">
    <location>
        <begin position="237"/>
        <end position="256"/>
    </location>
</feature>
<feature type="transmembrane region" description="Helical" evidence="6">
    <location>
        <begin position="107"/>
        <end position="130"/>
    </location>
</feature>
<feature type="transmembrane region" description="Helical" evidence="6">
    <location>
        <begin position="419"/>
        <end position="438"/>
    </location>
</feature>
<evidence type="ECO:0000256" key="1">
    <source>
        <dbReference type="ARBA" id="ARBA00004651"/>
    </source>
</evidence>
<keyword evidence="2" id="KW-1003">Cell membrane</keyword>
<feature type="transmembrane region" description="Helical" evidence="6">
    <location>
        <begin position="155"/>
        <end position="175"/>
    </location>
</feature>
<evidence type="ECO:0000313" key="8">
    <source>
        <dbReference type="Proteomes" id="UP000187012"/>
    </source>
</evidence>
<evidence type="ECO:0000256" key="4">
    <source>
        <dbReference type="ARBA" id="ARBA00022989"/>
    </source>
</evidence>
<feature type="transmembrane region" description="Helical" evidence="6">
    <location>
        <begin position="490"/>
        <end position="508"/>
    </location>
</feature>
<keyword evidence="8" id="KW-1185">Reference proteome</keyword>
<feature type="transmembrane region" description="Helical" evidence="6">
    <location>
        <begin position="277"/>
        <end position="299"/>
    </location>
</feature>
<proteinExistence type="predicted"/>
<evidence type="ECO:0000313" key="7">
    <source>
        <dbReference type="EMBL" id="SIT41441.1"/>
    </source>
</evidence>
<dbReference type="InterPro" id="IPR050367">
    <property type="entry name" value="APC_superfamily"/>
</dbReference>
<feature type="transmembrane region" description="Helical" evidence="6">
    <location>
        <begin position="52"/>
        <end position="70"/>
    </location>
</feature>
<protein>
    <submittedName>
        <fullName evidence="7">Amino acid permease</fullName>
    </submittedName>
</protein>
<dbReference type="Gene3D" id="1.20.1740.10">
    <property type="entry name" value="Amino acid/polyamine transporter I"/>
    <property type="match status" value="1"/>
</dbReference>
<dbReference type="PIRSF" id="PIRSF006060">
    <property type="entry name" value="AA_transporter"/>
    <property type="match status" value="1"/>
</dbReference>
<evidence type="ECO:0000256" key="6">
    <source>
        <dbReference type="SAM" id="Phobius"/>
    </source>
</evidence>
<dbReference type="AlphaFoldDB" id="A0A1N7S240"/>
<dbReference type="PANTHER" id="PTHR42770:SF11">
    <property type="entry name" value="INNER MEMBRANE TRANSPORT PROTEIN YBAT"/>
    <property type="match status" value="1"/>
</dbReference>
<keyword evidence="4 6" id="KW-1133">Transmembrane helix</keyword>
<keyword evidence="3 6" id="KW-0812">Transmembrane</keyword>
<dbReference type="GO" id="GO:0022857">
    <property type="term" value="F:transmembrane transporter activity"/>
    <property type="evidence" value="ECO:0007669"/>
    <property type="project" value="InterPro"/>
</dbReference>
<feature type="transmembrane region" description="Helical" evidence="6">
    <location>
        <begin position="76"/>
        <end position="95"/>
    </location>
</feature>
<comment type="subcellular location">
    <subcellularLocation>
        <location evidence="1">Cell membrane</location>
        <topology evidence="1">Multi-pass membrane protein</topology>
    </subcellularLocation>
</comment>
<organism evidence="7 8">
    <name type="scientific">Paraburkholderia ribeironis</name>
    <dbReference type="NCBI Taxonomy" id="1247936"/>
    <lineage>
        <taxon>Bacteria</taxon>
        <taxon>Pseudomonadati</taxon>
        <taxon>Pseudomonadota</taxon>
        <taxon>Betaproteobacteria</taxon>
        <taxon>Burkholderiales</taxon>
        <taxon>Burkholderiaceae</taxon>
        <taxon>Paraburkholderia</taxon>
    </lineage>
</organism>
<name>A0A1N7S240_9BURK</name>
<feature type="transmembrane region" description="Helical" evidence="6">
    <location>
        <begin position="536"/>
        <end position="557"/>
    </location>
</feature>
<feature type="transmembrane region" description="Helical" evidence="6">
    <location>
        <begin position="20"/>
        <end position="40"/>
    </location>
</feature>
<dbReference type="GO" id="GO:0005886">
    <property type="term" value="C:plasma membrane"/>
    <property type="evidence" value="ECO:0007669"/>
    <property type="project" value="UniProtKB-SubCell"/>
</dbReference>
<dbReference type="STRING" id="1247936.BN2475_310033"/>